<proteinExistence type="predicted"/>
<dbReference type="RefSeq" id="WP_164365385.1">
    <property type="nucleotide sequence ID" value="NZ_CP066776.1"/>
</dbReference>
<protein>
    <submittedName>
        <fullName evidence="1">Uncharacterized protein</fullName>
    </submittedName>
</protein>
<dbReference type="Proteomes" id="UP000475117">
    <property type="component" value="Chromosome"/>
</dbReference>
<evidence type="ECO:0000313" key="1">
    <source>
        <dbReference type="EMBL" id="QQL44989.1"/>
    </source>
</evidence>
<gene>
    <name evidence="1" type="ORF">G3M56_014180</name>
</gene>
<reference evidence="1 2" key="1">
    <citation type="submission" date="2020-12" db="EMBL/GenBank/DDBJ databases">
        <title>Sulforoseuscoccus oceanibium gen. nov., sp. nov., a representative of the phylum Verrucomicrobia with special cytoplasmic membrane, and proposal of Sulforoseuscoccusaceae fam. nov.</title>
        <authorList>
            <person name="Xi F."/>
        </authorList>
    </citation>
    <scope>NUCLEOTIDE SEQUENCE [LARGE SCALE GENOMIC DNA]</scope>
    <source>
        <strain evidence="1 2">T37</strain>
    </source>
</reference>
<name>A0A6B3LF84_9BACT</name>
<organism evidence="1 2">
    <name type="scientific">Sulfuriroseicoccus oceanibius</name>
    <dbReference type="NCBI Taxonomy" id="2707525"/>
    <lineage>
        <taxon>Bacteria</taxon>
        <taxon>Pseudomonadati</taxon>
        <taxon>Verrucomicrobiota</taxon>
        <taxon>Verrucomicrobiia</taxon>
        <taxon>Verrucomicrobiales</taxon>
        <taxon>Verrucomicrobiaceae</taxon>
        <taxon>Sulfuriroseicoccus</taxon>
    </lineage>
</organism>
<accession>A0A6B3LF84</accession>
<sequence>MKNRGLILEQQVLDLQRTRSGGANRRRPKRFLLGWTVTMTLLITAATFSWIFCLYVFGHPERPFSYDVLSKLQRIEPPKRFDHLTVPDGSAYKPKEIFARYLRYPQAGEEHLLELNAELHRNFVTNYSKADSIDYVRGKFRVFDIQPLDESHIFPSGVAICAQAVDCPDLTIEYLFPGEAIPQDFFRPGDVLSIEGTTAFATVLNCAQIAESKLCLTLVPLVYGSYVGPNGSTVALSPPDKINLKTSWPVAGGHLPPSQIAGDQSKRDAPGAVAGLR</sequence>
<dbReference type="KEGG" id="soa:G3M56_014180"/>
<evidence type="ECO:0000313" key="2">
    <source>
        <dbReference type="Proteomes" id="UP000475117"/>
    </source>
</evidence>
<dbReference type="AlphaFoldDB" id="A0A6B3LF84"/>
<keyword evidence="2" id="KW-1185">Reference proteome</keyword>
<dbReference type="EMBL" id="CP066776">
    <property type="protein sequence ID" value="QQL44989.1"/>
    <property type="molecule type" value="Genomic_DNA"/>
</dbReference>